<evidence type="ECO:0000256" key="1">
    <source>
        <dbReference type="ARBA" id="ARBA00006484"/>
    </source>
</evidence>
<dbReference type="SUPFAM" id="SSF51735">
    <property type="entry name" value="NAD(P)-binding Rossmann-fold domains"/>
    <property type="match status" value="1"/>
</dbReference>
<dbReference type="InterPro" id="IPR002347">
    <property type="entry name" value="SDR_fam"/>
</dbReference>
<dbReference type="CDD" id="cd05233">
    <property type="entry name" value="SDR_c"/>
    <property type="match status" value="1"/>
</dbReference>
<dbReference type="GO" id="GO:0048038">
    <property type="term" value="F:quinone binding"/>
    <property type="evidence" value="ECO:0007669"/>
    <property type="project" value="TreeGrafter"/>
</dbReference>
<dbReference type="RefSeq" id="WP_104763727.1">
    <property type="nucleotide sequence ID" value="NZ_FZPM01000030.1"/>
</dbReference>
<dbReference type="InterPro" id="IPR036291">
    <property type="entry name" value="NAD(P)-bd_dom_sf"/>
</dbReference>
<name>A0A3D8J871_9HELI</name>
<dbReference type="Proteomes" id="UP000256424">
    <property type="component" value="Unassembled WGS sequence"/>
</dbReference>
<accession>A0A3D8J871</accession>
<comment type="similarity">
    <text evidence="1">Belongs to the short-chain dehydrogenases/reductases (SDR) family.</text>
</comment>
<dbReference type="Pfam" id="PF13561">
    <property type="entry name" value="adh_short_C2"/>
    <property type="match status" value="1"/>
</dbReference>
<evidence type="ECO:0000313" key="3">
    <source>
        <dbReference type="EMBL" id="RDU73622.1"/>
    </source>
</evidence>
<protein>
    <submittedName>
        <fullName evidence="3">SDR family NAD(P)-dependent oxidoreductase</fullName>
    </submittedName>
</protein>
<dbReference type="Gene3D" id="3.40.50.720">
    <property type="entry name" value="NAD(P)-binding Rossmann-like Domain"/>
    <property type="match status" value="1"/>
</dbReference>
<dbReference type="PRINTS" id="PR00081">
    <property type="entry name" value="GDHRDH"/>
</dbReference>
<gene>
    <name evidence="3" type="ORF">CQA66_00025</name>
</gene>
<dbReference type="OrthoDB" id="5359522at2"/>
<dbReference type="GO" id="GO:0016616">
    <property type="term" value="F:oxidoreductase activity, acting on the CH-OH group of donors, NAD or NADP as acceptor"/>
    <property type="evidence" value="ECO:0007669"/>
    <property type="project" value="TreeGrafter"/>
</dbReference>
<evidence type="ECO:0000256" key="2">
    <source>
        <dbReference type="ARBA" id="ARBA00023002"/>
    </source>
</evidence>
<dbReference type="GO" id="GO:0006633">
    <property type="term" value="P:fatty acid biosynthetic process"/>
    <property type="evidence" value="ECO:0007669"/>
    <property type="project" value="TreeGrafter"/>
</dbReference>
<organism evidence="3 4">
    <name type="scientific">Helicobacter aurati</name>
    <dbReference type="NCBI Taxonomy" id="137778"/>
    <lineage>
        <taxon>Bacteria</taxon>
        <taxon>Pseudomonadati</taxon>
        <taxon>Campylobacterota</taxon>
        <taxon>Epsilonproteobacteria</taxon>
        <taxon>Campylobacterales</taxon>
        <taxon>Helicobacteraceae</taxon>
        <taxon>Helicobacter</taxon>
    </lineage>
</organism>
<evidence type="ECO:0000313" key="4">
    <source>
        <dbReference type="Proteomes" id="UP000256424"/>
    </source>
</evidence>
<comment type="caution">
    <text evidence="3">The sequence shown here is derived from an EMBL/GenBank/DDBJ whole genome shotgun (WGS) entry which is preliminary data.</text>
</comment>
<proteinExistence type="inferred from homology"/>
<reference evidence="3 4" key="1">
    <citation type="submission" date="2018-04" db="EMBL/GenBank/DDBJ databases">
        <title>Novel Campyloabacter and Helicobacter Species and Strains.</title>
        <authorList>
            <person name="Mannion A.J."/>
            <person name="Shen Z."/>
            <person name="Fox J.G."/>
        </authorList>
    </citation>
    <scope>NUCLEOTIDE SEQUENCE [LARGE SCALE GENOMIC DNA]</scope>
    <source>
        <strain evidence="3 4">MIT 97-5075</strain>
    </source>
</reference>
<dbReference type="AlphaFoldDB" id="A0A3D8J871"/>
<keyword evidence="4" id="KW-1185">Reference proteome</keyword>
<keyword evidence="2" id="KW-0560">Oxidoreductase</keyword>
<dbReference type="EMBL" id="NXLW01000001">
    <property type="protein sequence ID" value="RDU73622.1"/>
    <property type="molecule type" value="Genomic_DNA"/>
</dbReference>
<dbReference type="PRINTS" id="PR00080">
    <property type="entry name" value="SDRFAMILY"/>
</dbReference>
<sequence length="266" mass="29308">MNQVPSSHQESSLHFIKDKVFIVTGTRKGIGKALSEYYLSRGGIVCGCARKHASITHNNYRHFCVDVHNEKAVTAMVRSVKKEFGQIDILLNNAGIASMNHILTTPYKTMQDIFATNVFGSFLFLREVAKSMSQSYKKISRDSTMRNAEVWQMPFRIVNFATIATALRLEGEAAYSASKAAIINLTQICAKELSSFGITVNAIAPTPVSTDLIKNVPIEKLNALVASQAIKRFGQIADIANSIDFFIHPRSDFITGQILYLGGVNA</sequence>
<dbReference type="PANTHER" id="PTHR42760">
    <property type="entry name" value="SHORT-CHAIN DEHYDROGENASES/REDUCTASES FAMILY MEMBER"/>
    <property type="match status" value="1"/>
</dbReference>
<dbReference type="PANTHER" id="PTHR42760:SF133">
    <property type="entry name" value="3-OXOACYL-[ACYL-CARRIER-PROTEIN] REDUCTASE"/>
    <property type="match status" value="1"/>
</dbReference>